<sequence>MPQKKPEARDDKSKKTSELPTASNSISPVKANTVTEVQPSWFLEEMEKGFNKIQTLLDHKLNTLTVSVETLLNENRALGCRVKEVEEKQANHTESLEFLHQDLADFKKQTEEEVSGLKEKLDDMENRARGQHLRLVGFPEGVEGNNVVAFLQEWLPKMLGHDTGDSI</sequence>
<dbReference type="Proteomes" id="UP001619887">
    <property type="component" value="Unassembled WGS sequence"/>
</dbReference>
<feature type="region of interest" description="Disordered" evidence="2">
    <location>
        <begin position="1"/>
        <end position="28"/>
    </location>
</feature>
<protein>
    <submittedName>
        <fullName evidence="3">Uncharacterized protein</fullName>
    </submittedName>
</protein>
<feature type="compositionally biased region" description="Basic and acidic residues" evidence="2">
    <location>
        <begin position="1"/>
        <end position="17"/>
    </location>
</feature>
<gene>
    <name evidence="3" type="ORF">OYC64_000096</name>
</gene>
<keyword evidence="4" id="KW-1185">Reference proteome</keyword>
<evidence type="ECO:0000313" key="4">
    <source>
        <dbReference type="Proteomes" id="UP001619887"/>
    </source>
</evidence>
<feature type="compositionally biased region" description="Polar residues" evidence="2">
    <location>
        <begin position="18"/>
        <end position="28"/>
    </location>
</feature>
<feature type="coiled-coil region" evidence="1">
    <location>
        <begin position="68"/>
        <end position="127"/>
    </location>
</feature>
<dbReference type="PANTHER" id="PTHR11505">
    <property type="entry name" value="L1 TRANSPOSABLE ELEMENT-RELATED"/>
    <property type="match status" value="1"/>
</dbReference>
<evidence type="ECO:0000256" key="1">
    <source>
        <dbReference type="SAM" id="Coils"/>
    </source>
</evidence>
<proteinExistence type="predicted"/>
<keyword evidence="1" id="KW-0175">Coiled coil</keyword>
<comment type="caution">
    <text evidence="3">The sequence shown here is derived from an EMBL/GenBank/DDBJ whole genome shotgun (WGS) entry which is preliminary data.</text>
</comment>
<dbReference type="AlphaFoldDB" id="A0ABD2HB32"/>
<reference evidence="3 4" key="2">
    <citation type="journal article" date="2024" name="G3 (Bethesda)">
        <title>The genome of the cryopelagic Antarctic bald notothen, Trematomus borchgrevinki.</title>
        <authorList>
            <person name="Rayamajhi N."/>
            <person name="Rivera-Colon A.G."/>
            <person name="Minhas B.F."/>
            <person name="Cheng C.C."/>
            <person name="Catchen J.M."/>
        </authorList>
    </citation>
    <scope>NUCLEOTIDE SEQUENCE [LARGE SCALE GENOMIC DNA]</scope>
    <source>
        <strain evidence="3">AGRC-2024</strain>
    </source>
</reference>
<organism evidence="3 4">
    <name type="scientific">Pagothenia borchgrevinki</name>
    <name type="common">Bald rockcod</name>
    <name type="synonym">Trematomus borchgrevinki</name>
    <dbReference type="NCBI Taxonomy" id="8213"/>
    <lineage>
        <taxon>Eukaryota</taxon>
        <taxon>Metazoa</taxon>
        <taxon>Chordata</taxon>
        <taxon>Craniata</taxon>
        <taxon>Vertebrata</taxon>
        <taxon>Euteleostomi</taxon>
        <taxon>Actinopterygii</taxon>
        <taxon>Neopterygii</taxon>
        <taxon>Teleostei</taxon>
        <taxon>Neoteleostei</taxon>
        <taxon>Acanthomorphata</taxon>
        <taxon>Eupercaria</taxon>
        <taxon>Perciformes</taxon>
        <taxon>Notothenioidei</taxon>
        <taxon>Nototheniidae</taxon>
        <taxon>Pagothenia</taxon>
    </lineage>
</organism>
<evidence type="ECO:0000256" key="2">
    <source>
        <dbReference type="SAM" id="MobiDB-lite"/>
    </source>
</evidence>
<reference evidence="3 4" key="1">
    <citation type="journal article" date="2022" name="G3 (Bethesda)">
        <title>Evaluating Illumina-, Nanopore-, and PacBio-based genome assembly strategies with the bald notothen, Trematomus borchgrevinki.</title>
        <authorList>
            <person name="Rayamajhi N."/>
            <person name="Cheng C.C."/>
            <person name="Catchen J.M."/>
        </authorList>
    </citation>
    <scope>NUCLEOTIDE SEQUENCE [LARGE SCALE GENOMIC DNA]</scope>
    <source>
        <strain evidence="3">AGRC-2024</strain>
    </source>
</reference>
<dbReference type="InterPro" id="IPR004244">
    <property type="entry name" value="Transposase_22"/>
</dbReference>
<evidence type="ECO:0000313" key="3">
    <source>
        <dbReference type="EMBL" id="KAL3063694.1"/>
    </source>
</evidence>
<accession>A0ABD2HB32</accession>
<dbReference type="EMBL" id="JBIYXZ010002070">
    <property type="protein sequence ID" value="KAL3063694.1"/>
    <property type="molecule type" value="Genomic_DNA"/>
</dbReference>
<name>A0ABD2HB32_PAGBO</name>